<dbReference type="eggNOG" id="ENOG5031EEG">
    <property type="taxonomic scope" value="Bacteria"/>
</dbReference>
<dbReference type="RefSeq" id="WP_011154062.1">
    <property type="nucleotide sequence ID" value="NC_005241.1"/>
</dbReference>
<geneLocation type="plasmid" evidence="4">
    <name>pHG1</name>
</geneLocation>
<reference evidence="3 5" key="1">
    <citation type="journal article" date="2003" name="J. Mol. Biol.">
        <title>Complete nucleotide sequence of pHG1: a Ralstonia eutropha H16 megaplasmid encoding key enzymes of H(2)-based lithoautotrophy and anaerobiosis.</title>
        <authorList>
            <person name="Schwartz E."/>
            <person name="Henne A."/>
            <person name="Cramm R."/>
            <person name="Eitinger T."/>
            <person name="Friedrich B."/>
            <person name="Gottschalk G."/>
        </authorList>
    </citation>
    <scope>NUCLEOTIDE SEQUENCE [LARGE SCALE GENOMIC DNA]</scope>
    <source>
        <strain evidence="5">ATCC 17699 / DSM 428 / KCTC 22496 / NCIMB 10442 / H16 / Stanier 337</strain>
        <strain evidence="3">H16</strain>
        <plasmid evidence="3 5">megaplasmid pHG1</plasmid>
    </source>
</reference>
<dbReference type="InterPro" id="IPR040508">
    <property type="entry name" value="AbiJ_NTD5"/>
</dbReference>
<gene>
    <name evidence="3" type="ordered locus">PHG147</name>
    <name evidence="4" type="ORF">E6A55_32870</name>
</gene>
<evidence type="ECO:0000313" key="3">
    <source>
        <dbReference type="EMBL" id="AAP85899.1"/>
    </source>
</evidence>
<dbReference type="Proteomes" id="UP000296079">
    <property type="component" value="Plasmid pHG1"/>
</dbReference>
<keyword evidence="5" id="KW-1185">Reference proteome</keyword>
<proteinExistence type="predicted"/>
<dbReference type="EMBL" id="CP039289">
    <property type="protein sequence ID" value="QCC05391.1"/>
    <property type="molecule type" value="Genomic_DNA"/>
</dbReference>
<dbReference type="EMBL" id="AY305378">
    <property type="protein sequence ID" value="AAP85899.1"/>
    <property type="molecule type" value="Genomic_DNA"/>
</dbReference>
<geneLocation type="plasmid" evidence="3 5">
    <name>megaplasmid pHG1</name>
</geneLocation>
<geneLocation type="plasmid" evidence="6">
    <name>phg1</name>
</geneLocation>
<sequence length="252" mass="27486">MATFDDLMDDAALRGKLLLAMRKALVARFEKLDWIDLGFEHEIGIKQRILQGSQFKSNDDYPDLVHDLLVRLYSEKPAVLKALVLHPRLQSAIEADVPQVVAAVSGTPHVTVAAADAESSSEIVVRALRDAETLIRSGGGAESAVDRLHTALHGYLRHVCSEAGLSYADGATIGDLFKLLRERHPAFANDGPHKKEVDRIRRGMGQILDTLGTLRNHASMAHPTEALLARVDAELTLNAARTVFNYIAATIA</sequence>
<feature type="domain" description="Abortive infection protein-like C-terminal" evidence="1">
    <location>
        <begin position="178"/>
        <end position="247"/>
    </location>
</feature>
<dbReference type="Pfam" id="PF18865">
    <property type="entry name" value="AbiJ_NTD5"/>
    <property type="match status" value="1"/>
</dbReference>
<name>Q7WXI7_CUPNH</name>
<protein>
    <submittedName>
        <fullName evidence="4">DUF3644 domain-containing protein</fullName>
    </submittedName>
</protein>
<evidence type="ECO:0000313" key="4">
    <source>
        <dbReference type="EMBL" id="QCC05391.1"/>
    </source>
</evidence>
<dbReference type="Proteomes" id="UP000008210">
    <property type="component" value="Plasmid megaplasmid pHG1"/>
</dbReference>
<keyword evidence="3" id="KW-0614">Plasmid</keyword>
<feature type="domain" description="AbiJ N-terminal" evidence="2">
    <location>
        <begin position="11"/>
        <end position="98"/>
    </location>
</feature>
<dbReference type="AlphaFoldDB" id="Q7WXI7"/>
<organism evidence="3 5">
    <name type="scientific">Cupriavidus necator (strain ATCC 17699 / DSM 428 / KCTC 22496 / NCIMB 10442 / H16 / Stanier 337)</name>
    <name type="common">Ralstonia eutropha</name>
    <dbReference type="NCBI Taxonomy" id="381666"/>
    <lineage>
        <taxon>Bacteria</taxon>
        <taxon>Pseudomonadati</taxon>
        <taxon>Pseudomonadota</taxon>
        <taxon>Betaproteobacteria</taxon>
        <taxon>Burkholderiales</taxon>
        <taxon>Burkholderiaceae</taxon>
        <taxon>Cupriavidus</taxon>
    </lineage>
</organism>
<dbReference type="KEGG" id="reh:PHG147"/>
<dbReference type="InterPro" id="IPR026001">
    <property type="entry name" value="Abi-like_C"/>
</dbReference>
<evidence type="ECO:0000259" key="2">
    <source>
        <dbReference type="Pfam" id="PF18865"/>
    </source>
</evidence>
<evidence type="ECO:0000313" key="6">
    <source>
        <dbReference type="Proteomes" id="UP000296079"/>
    </source>
</evidence>
<accession>Q7WXI7</accession>
<dbReference type="HOGENOM" id="CLU_094890_0_0_4"/>
<reference evidence="4 6" key="2">
    <citation type="submission" date="2019-04" db="EMBL/GenBank/DDBJ databases">
        <title>Long-read de novo sequencing of Cupriavidus necator H16.</title>
        <authorList>
            <person name="Little G.T."/>
            <person name="Ehsaan M."/>
            <person name="Arenas-Lopez C."/>
            <person name="Jawed K."/>
            <person name="Winzer K."/>
            <person name="Kovacs K."/>
            <person name="Malys N."/>
            <person name="Minton N.P."/>
        </authorList>
    </citation>
    <scope>NUCLEOTIDE SEQUENCE [LARGE SCALE GENOMIC DNA]</scope>
    <source>
        <strain evidence="4 6">H16</strain>
        <plasmid evidence="4">pHG1</plasmid>
        <plasmid evidence="6">phg1</plasmid>
    </source>
</reference>
<dbReference type="Pfam" id="PF14355">
    <property type="entry name" value="Abi_C"/>
    <property type="match status" value="1"/>
</dbReference>
<dbReference type="OrthoDB" id="2339338at2"/>
<evidence type="ECO:0000259" key="1">
    <source>
        <dbReference type="Pfam" id="PF14355"/>
    </source>
</evidence>
<evidence type="ECO:0000313" key="5">
    <source>
        <dbReference type="Proteomes" id="UP000008210"/>
    </source>
</evidence>